<comment type="caution">
    <text evidence="1">The sequence shown here is derived from an EMBL/GenBank/DDBJ whole genome shotgun (WGS) entry which is preliminary data.</text>
</comment>
<gene>
    <name evidence="1" type="ORF">EVA_17770</name>
</gene>
<sequence length="249" mass="26484">MPCLLLHRFRDAPNGFGNASHDGSQRVGIGPQADSPTDGVLEAVAVHHDPEGNRYCTLAGFVKTVPVVVQIQLKGIGFLVVQPDGLVKHLPAQDLRCDVSAERFFPVTGIPDSQRHRPGAPDAFGMVVTAGCRLFSFVKHVVHFVECPSDGTDAHGRSVTERAVRLGMITSYPLREASAIAAHGARMAAAPAMDVASVIIALMYDGICHGHSADGVVGIIVLRTDPLKMIVVGGIEFPPTPYDISYNCS</sequence>
<evidence type="ECO:0000313" key="1">
    <source>
        <dbReference type="EMBL" id="EJW94122.1"/>
    </source>
</evidence>
<reference evidence="1" key="1">
    <citation type="journal article" date="2012" name="PLoS ONE">
        <title>Gene sets for utilization of primary and secondary nutrition supplies in the distal gut of endangered iberian lynx.</title>
        <authorList>
            <person name="Alcaide M."/>
            <person name="Messina E."/>
            <person name="Richter M."/>
            <person name="Bargiela R."/>
            <person name="Peplies J."/>
            <person name="Huws S.A."/>
            <person name="Newbold C.J."/>
            <person name="Golyshin P.N."/>
            <person name="Simon M.A."/>
            <person name="Lopez G."/>
            <person name="Yakimov M.M."/>
            <person name="Ferrer M."/>
        </authorList>
    </citation>
    <scope>NUCLEOTIDE SEQUENCE</scope>
</reference>
<dbReference type="EMBL" id="AMCI01006563">
    <property type="protein sequence ID" value="EJW94122.1"/>
    <property type="molecule type" value="Genomic_DNA"/>
</dbReference>
<dbReference type="AlphaFoldDB" id="J9FX18"/>
<proteinExistence type="predicted"/>
<accession>J9FX18</accession>
<protein>
    <submittedName>
        <fullName evidence="1">Uncharacterized protein</fullName>
    </submittedName>
</protein>
<name>J9FX18_9ZZZZ</name>
<organism evidence="1">
    <name type="scientific">gut metagenome</name>
    <dbReference type="NCBI Taxonomy" id="749906"/>
    <lineage>
        <taxon>unclassified sequences</taxon>
        <taxon>metagenomes</taxon>
        <taxon>organismal metagenomes</taxon>
    </lineage>
</organism>